<feature type="region of interest" description="Disordered" evidence="1">
    <location>
        <begin position="246"/>
        <end position="268"/>
    </location>
</feature>
<evidence type="ECO:0000313" key="2">
    <source>
        <dbReference type="EMBL" id="KAG7155185.1"/>
    </source>
</evidence>
<proteinExistence type="predicted"/>
<reference evidence="2" key="1">
    <citation type="journal article" date="2021" name="Sci. Adv.">
        <title>The American lobster genome reveals insights on longevity, neural, and immune adaptations.</title>
        <authorList>
            <person name="Polinski J.M."/>
            <person name="Zimin A.V."/>
            <person name="Clark K.F."/>
            <person name="Kohn A.B."/>
            <person name="Sadowski N."/>
            <person name="Timp W."/>
            <person name="Ptitsyn A."/>
            <person name="Khanna P."/>
            <person name="Romanova D.Y."/>
            <person name="Williams P."/>
            <person name="Greenwood S.J."/>
            <person name="Moroz L.L."/>
            <person name="Walt D.R."/>
            <person name="Bodnar A.G."/>
        </authorList>
    </citation>
    <scope>NUCLEOTIDE SEQUENCE</scope>
    <source>
        <strain evidence="2">GMGI-L3</strain>
    </source>
</reference>
<dbReference type="GO" id="GO:0003964">
    <property type="term" value="F:RNA-directed DNA polymerase activity"/>
    <property type="evidence" value="ECO:0007669"/>
    <property type="project" value="UniProtKB-KW"/>
</dbReference>
<protein>
    <submittedName>
        <fullName evidence="2">RNA-directed DNA polymerase from mobile element jockey-like 48</fullName>
    </submittedName>
</protein>
<evidence type="ECO:0000313" key="3">
    <source>
        <dbReference type="Proteomes" id="UP000747542"/>
    </source>
</evidence>
<organism evidence="2 3">
    <name type="scientific">Homarus americanus</name>
    <name type="common">American lobster</name>
    <dbReference type="NCBI Taxonomy" id="6706"/>
    <lineage>
        <taxon>Eukaryota</taxon>
        <taxon>Metazoa</taxon>
        <taxon>Ecdysozoa</taxon>
        <taxon>Arthropoda</taxon>
        <taxon>Crustacea</taxon>
        <taxon>Multicrustacea</taxon>
        <taxon>Malacostraca</taxon>
        <taxon>Eumalacostraca</taxon>
        <taxon>Eucarida</taxon>
        <taxon>Decapoda</taxon>
        <taxon>Pleocyemata</taxon>
        <taxon>Astacidea</taxon>
        <taxon>Nephropoidea</taxon>
        <taxon>Nephropidae</taxon>
        <taxon>Homarus</taxon>
    </lineage>
</organism>
<keyword evidence="2" id="KW-0695">RNA-directed DNA polymerase</keyword>
<gene>
    <name evidence="2" type="ORF">Hamer_G023862</name>
</gene>
<comment type="caution">
    <text evidence="2">The sequence shown here is derived from an EMBL/GenBank/DDBJ whole genome shotgun (WGS) entry which is preliminary data.</text>
</comment>
<dbReference type="AlphaFoldDB" id="A0A8J5JGH5"/>
<dbReference type="PANTHER" id="PTHR19446">
    <property type="entry name" value="REVERSE TRANSCRIPTASES"/>
    <property type="match status" value="1"/>
</dbReference>
<keyword evidence="2" id="KW-0808">Transferase</keyword>
<feature type="region of interest" description="Disordered" evidence="1">
    <location>
        <begin position="55"/>
        <end position="78"/>
    </location>
</feature>
<accession>A0A8J5JGH5</accession>
<keyword evidence="2" id="KW-0548">Nucleotidyltransferase</keyword>
<keyword evidence="3" id="KW-1185">Reference proteome</keyword>
<name>A0A8J5JGH5_HOMAM</name>
<dbReference type="EMBL" id="JAHLQT010042696">
    <property type="protein sequence ID" value="KAG7155185.1"/>
    <property type="molecule type" value="Genomic_DNA"/>
</dbReference>
<dbReference type="Proteomes" id="UP000747542">
    <property type="component" value="Unassembled WGS sequence"/>
</dbReference>
<evidence type="ECO:0000256" key="1">
    <source>
        <dbReference type="SAM" id="MobiDB-lite"/>
    </source>
</evidence>
<sequence>MLKIREDKWLEWCATINAHTSLSELWRKLRIATRKLPRAPAHPQPLQEATRLAEHFAERSSSAQLPPEIRLNKTSSTAKTTGEIRNDCLFTIEDIRRKKKTSKGTAPGSDGLAGELALLTVINASWSAGKLPSAWKRANIVPIPKPNDPQNFRPISLTAYIGKTAKRMVLKRLLWKTGPLHHNIFGFTKGLTSLQTRTERLTTCFATKLITRARESDIKNGLLRALNLNRDCAADAVNRLELKDTTLRKGPDTMSPDYSTPAPRESPPAVINILQTGTRKADSNPHELQKVPERNMKALTPLCKLS</sequence>